<evidence type="ECO:0000259" key="1">
    <source>
        <dbReference type="Pfam" id="PF01243"/>
    </source>
</evidence>
<dbReference type="PANTHER" id="PTHR42815:SF2">
    <property type="entry name" value="FAD-BINDING, PUTATIVE (AFU_ORTHOLOGUE AFUA_6G07600)-RELATED"/>
    <property type="match status" value="1"/>
</dbReference>
<sequence>MTHAGLPRTAGFHDGELAVQRRAGVGGLAARLSGMLAPGRLSGGAAQFLAGRTFAALTARDRNGRLWISPLTGPAGFLAVEDPTTLGVRTSPAEGDPLHGLAAGQQVGVIVIEFATRRRFRVNGTLADADTGALTIDVDEAFGNCPQYIQQRHLTPAPPVGPAAGGVRHGTALSPRDVELIRRSDTFLIGTTHAERGADASHRGGSAGFVRVADGGLWWPDYQGNNMFNTLGNLAVDPSAALLFADFTTGRTLQLSGRAAVDWTAPGVPGDDDRTGRRVGFTPEALVAGDFLPLHASDVGPSPHNPELTDLPA</sequence>
<dbReference type="Proteomes" id="UP000645555">
    <property type="component" value="Unassembled WGS sequence"/>
</dbReference>
<organism evidence="2 3">
    <name type="scientific">Streptomyces fructofermentans</name>
    <dbReference type="NCBI Taxonomy" id="152141"/>
    <lineage>
        <taxon>Bacteria</taxon>
        <taxon>Bacillati</taxon>
        <taxon>Actinomycetota</taxon>
        <taxon>Actinomycetes</taxon>
        <taxon>Kitasatosporales</taxon>
        <taxon>Streptomycetaceae</taxon>
        <taxon>Streptomyces</taxon>
    </lineage>
</organism>
<dbReference type="SUPFAM" id="SSF50475">
    <property type="entry name" value="FMN-binding split barrel"/>
    <property type="match status" value="2"/>
</dbReference>
<dbReference type="PANTHER" id="PTHR42815">
    <property type="entry name" value="FAD-BINDING, PUTATIVE (AFU_ORTHOLOGUE AFUA_6G07600)-RELATED"/>
    <property type="match status" value="1"/>
</dbReference>
<comment type="caution">
    <text evidence="2">The sequence shown here is derived from an EMBL/GenBank/DDBJ whole genome shotgun (WGS) entry which is preliminary data.</text>
</comment>
<dbReference type="InterPro" id="IPR011576">
    <property type="entry name" value="Pyridox_Oxase_N"/>
</dbReference>
<name>A0A918KH95_9ACTN</name>
<reference evidence="2" key="1">
    <citation type="journal article" date="2014" name="Int. J. Syst. Evol. Microbiol.">
        <title>Complete genome sequence of Corynebacterium casei LMG S-19264T (=DSM 44701T), isolated from a smear-ripened cheese.</title>
        <authorList>
            <consortium name="US DOE Joint Genome Institute (JGI-PGF)"/>
            <person name="Walter F."/>
            <person name="Albersmeier A."/>
            <person name="Kalinowski J."/>
            <person name="Ruckert C."/>
        </authorList>
    </citation>
    <scope>NUCLEOTIDE SEQUENCE</scope>
    <source>
        <strain evidence="2">JCM 4956</strain>
    </source>
</reference>
<gene>
    <name evidence="2" type="ORF">GCM10010515_33130</name>
</gene>
<dbReference type="InterPro" id="IPR012349">
    <property type="entry name" value="Split_barrel_FMN-bd"/>
</dbReference>
<dbReference type="Pfam" id="PF01243">
    <property type="entry name" value="PNPOx_N"/>
    <property type="match status" value="1"/>
</dbReference>
<evidence type="ECO:0000313" key="3">
    <source>
        <dbReference type="Proteomes" id="UP000645555"/>
    </source>
</evidence>
<accession>A0A918KH95</accession>
<dbReference type="RefSeq" id="WP_190036269.1">
    <property type="nucleotide sequence ID" value="NZ_BMWD01000010.1"/>
</dbReference>
<feature type="domain" description="Pyridoxamine 5'-phosphate oxidase N-terminal" evidence="1">
    <location>
        <begin position="178"/>
        <end position="261"/>
    </location>
</feature>
<proteinExistence type="predicted"/>
<protein>
    <recommendedName>
        <fullName evidence="1">Pyridoxamine 5'-phosphate oxidase N-terminal domain-containing protein</fullName>
    </recommendedName>
</protein>
<dbReference type="AlphaFoldDB" id="A0A918KH95"/>
<evidence type="ECO:0000313" key="2">
    <source>
        <dbReference type="EMBL" id="GGX62843.1"/>
    </source>
</evidence>
<dbReference type="EMBL" id="BMWD01000010">
    <property type="protein sequence ID" value="GGX62843.1"/>
    <property type="molecule type" value="Genomic_DNA"/>
</dbReference>
<dbReference type="Gene3D" id="2.30.110.10">
    <property type="entry name" value="Electron Transport, Fmn-binding Protein, Chain A"/>
    <property type="match status" value="2"/>
</dbReference>
<keyword evidence="3" id="KW-1185">Reference proteome</keyword>
<reference evidence="2" key="2">
    <citation type="submission" date="2020-09" db="EMBL/GenBank/DDBJ databases">
        <authorList>
            <person name="Sun Q."/>
            <person name="Ohkuma M."/>
        </authorList>
    </citation>
    <scope>NUCLEOTIDE SEQUENCE</scope>
    <source>
        <strain evidence="2">JCM 4956</strain>
    </source>
</reference>